<proteinExistence type="predicted"/>
<organism evidence="1">
    <name type="scientific">Lepeophtheirus salmonis</name>
    <name type="common">Salmon louse</name>
    <name type="synonym">Caligus salmonis</name>
    <dbReference type="NCBI Taxonomy" id="72036"/>
    <lineage>
        <taxon>Eukaryota</taxon>
        <taxon>Metazoa</taxon>
        <taxon>Ecdysozoa</taxon>
        <taxon>Arthropoda</taxon>
        <taxon>Crustacea</taxon>
        <taxon>Multicrustacea</taxon>
        <taxon>Hexanauplia</taxon>
        <taxon>Copepoda</taxon>
        <taxon>Siphonostomatoida</taxon>
        <taxon>Caligidae</taxon>
        <taxon>Lepeophtheirus</taxon>
    </lineage>
</organism>
<reference evidence="1" key="1">
    <citation type="submission" date="2014-05" db="EMBL/GenBank/DDBJ databases">
        <authorList>
            <person name="Chronopoulou M."/>
        </authorList>
    </citation>
    <scope>NUCLEOTIDE SEQUENCE</scope>
    <source>
        <tissue evidence="1">Whole organism</tissue>
    </source>
</reference>
<evidence type="ECO:0000313" key="1">
    <source>
        <dbReference type="EMBL" id="CDW48039.1"/>
    </source>
</evidence>
<protein>
    <submittedName>
        <fullName evidence="1">Uncharacterized protein</fullName>
    </submittedName>
</protein>
<dbReference type="AlphaFoldDB" id="A0A0K2VC17"/>
<accession>A0A0K2VC17</accession>
<dbReference type="EMBL" id="HACA01030678">
    <property type="protein sequence ID" value="CDW48039.1"/>
    <property type="molecule type" value="Transcribed_RNA"/>
</dbReference>
<name>A0A0K2VC17_LEPSM</name>
<sequence>MNEVTDGKPYTCQQDHKVKIVIRAKCAGFLASILFASQQAGPQSMGFLHVGKVERIAYKNNHASISALKASIVNTMRYLDLHEVARH</sequence>